<feature type="transmembrane region" description="Helical" evidence="1">
    <location>
        <begin position="7"/>
        <end position="27"/>
    </location>
</feature>
<keyword evidence="1" id="KW-1133">Transmembrane helix</keyword>
<dbReference type="EMBL" id="CP003096">
    <property type="protein sequence ID" value="AER67123.1"/>
    <property type="molecule type" value="Genomic_DNA"/>
</dbReference>
<reference evidence="3" key="1">
    <citation type="submission" date="2011-10" db="EMBL/GenBank/DDBJ databases">
        <title>The complete genome of chromosome of Thermovirga lienii DSM 17291.</title>
        <authorList>
            <consortium name="US DOE Joint Genome Institute (JGI-PGF)"/>
            <person name="Lucas S."/>
            <person name="Copeland A."/>
            <person name="Lapidus A."/>
            <person name="Glavina del Rio T."/>
            <person name="Dalin E."/>
            <person name="Tice H."/>
            <person name="Bruce D."/>
            <person name="Goodwin L."/>
            <person name="Pitluck S."/>
            <person name="Peters L."/>
            <person name="Mikhailova N."/>
            <person name="Saunders E."/>
            <person name="Kyrpides N."/>
            <person name="Mavromatis K."/>
            <person name="Ivanova N."/>
            <person name="Last F.I."/>
            <person name="Brettin T."/>
            <person name="Detter J.C."/>
            <person name="Han C."/>
            <person name="Larimer F."/>
            <person name="Land M."/>
            <person name="Hauser L."/>
            <person name="Markowitz V."/>
            <person name="Cheng J.-F."/>
            <person name="Hugenholtz P."/>
            <person name="Woyke T."/>
            <person name="Wu D."/>
            <person name="Spring S."/>
            <person name="Schroeder M."/>
            <person name="Brambilla E.-M."/>
            <person name="Klenk H.-P."/>
            <person name="Eisen J.A."/>
        </authorList>
    </citation>
    <scope>NUCLEOTIDE SEQUENCE [LARGE SCALE GENOMIC DNA]</scope>
    <source>
        <strain evidence="3">ATCC BAA-1197 / DSM 17291 / Cas60314</strain>
    </source>
</reference>
<organism evidence="2 3">
    <name type="scientific">Thermovirga lienii (strain ATCC BAA-1197 / DSM 17291 / Cas60314)</name>
    <dbReference type="NCBI Taxonomy" id="580340"/>
    <lineage>
        <taxon>Bacteria</taxon>
        <taxon>Thermotogati</taxon>
        <taxon>Synergistota</taxon>
        <taxon>Synergistia</taxon>
        <taxon>Synergistales</taxon>
        <taxon>Thermovirgaceae</taxon>
        <taxon>Thermovirga</taxon>
    </lineage>
</organism>
<dbReference type="STRING" id="580340.Tlie_1395"/>
<evidence type="ECO:0000313" key="2">
    <source>
        <dbReference type="EMBL" id="AER67123.1"/>
    </source>
</evidence>
<dbReference type="HOGENOM" id="CLU_2931007_0_0_0"/>
<sequence length="64" mass="7225">MVEKEKYLLLAAVTITILNFIVPYTVLKNSGAFAFWIFLTLLTLGIGYVFTSSWIKPRQGGKLK</sequence>
<protein>
    <submittedName>
        <fullName evidence="2">Uncharacterized protein</fullName>
    </submittedName>
</protein>
<keyword evidence="1" id="KW-0812">Transmembrane</keyword>
<reference evidence="2 3" key="2">
    <citation type="journal article" date="2012" name="Stand. Genomic Sci.">
        <title>Genome sequence of the moderately thermophilic, amino-acid-degrading and sulfur-reducing bacterium Thermovirga lienii type strain (Cas60314(T)).</title>
        <authorList>
            <person name="Goker M."/>
            <person name="Saunders E."/>
            <person name="Lapidus A."/>
            <person name="Nolan M."/>
            <person name="Lucas S."/>
            <person name="Hammon N."/>
            <person name="Deshpande S."/>
            <person name="Cheng J.F."/>
            <person name="Han C."/>
            <person name="Tapia R."/>
            <person name="Goodwin L.A."/>
            <person name="Pitluck S."/>
            <person name="Liolios K."/>
            <person name="Mavromatis K."/>
            <person name="Pagani I."/>
            <person name="Ivanova N."/>
            <person name="Mikhailova N."/>
            <person name="Pati A."/>
            <person name="Chen A."/>
            <person name="Palaniappan K."/>
            <person name="Land M."/>
            <person name="Chang Y.J."/>
            <person name="Jeffries C.D."/>
            <person name="Brambilla E.M."/>
            <person name="Rohde M."/>
            <person name="Spring S."/>
            <person name="Detter J.C."/>
            <person name="Woyke T."/>
            <person name="Bristow J."/>
            <person name="Eisen J.A."/>
            <person name="Markowitz V."/>
            <person name="Hugenholtz P."/>
            <person name="Kyrpides N.C."/>
            <person name="Klenk H.P."/>
        </authorList>
    </citation>
    <scope>NUCLEOTIDE SEQUENCE [LARGE SCALE GENOMIC DNA]</scope>
    <source>
        <strain evidence="3">ATCC BAA-1197 / DSM 17291 / Cas60314</strain>
    </source>
</reference>
<proteinExistence type="predicted"/>
<evidence type="ECO:0000313" key="3">
    <source>
        <dbReference type="Proteomes" id="UP000005868"/>
    </source>
</evidence>
<dbReference type="AlphaFoldDB" id="G7V6L0"/>
<name>G7V6L0_THELD</name>
<feature type="transmembrane region" description="Helical" evidence="1">
    <location>
        <begin position="33"/>
        <end position="55"/>
    </location>
</feature>
<keyword evidence="3" id="KW-1185">Reference proteome</keyword>
<dbReference type="KEGG" id="tli:Tlie_1395"/>
<dbReference type="Proteomes" id="UP000005868">
    <property type="component" value="Chromosome"/>
</dbReference>
<gene>
    <name evidence="2" type="ordered locus">Tlie_1395</name>
</gene>
<accession>G7V6L0</accession>
<keyword evidence="1" id="KW-0472">Membrane</keyword>
<evidence type="ECO:0000256" key="1">
    <source>
        <dbReference type="SAM" id="Phobius"/>
    </source>
</evidence>